<gene>
    <name evidence="2" type="ORF">FBUS_01930</name>
</gene>
<dbReference type="PANTHER" id="PTHR37079">
    <property type="entry name" value="SERINE/THREONINE-PROTEIN KINASE ATM"/>
    <property type="match status" value="1"/>
</dbReference>
<protein>
    <submittedName>
        <fullName evidence="2">Uncharacterized protein</fullName>
    </submittedName>
</protein>
<sequence>IFPQIPSSFGQLHHLQDSSWITSITPRETGLAPLFDPWASLSCLTGPSIHLRQSLSKKETLCFYASSDLVYPLSFFLVEPFPCLCCTPLSQKPMLSPEDLNVTEECFSLCRWLLLQNEPLQSLICIVKYVIQEWQSISHTIWFQQEATRWKRIRALRNFFGLVASVILSLYDQSSCSDSCQIHVEQQLFESSLVSSYDSSMRTDFSAKRRKLANSNENDGSLSTFQTVKRVFELFLHPDRKENYLWWLVLDWTVRLKWQQTVSTHRSASTRPILLWLCDLLDGVIPYMSAAKTLANPRPSWPDPSYDIGHDNVPLSKTTAHTLDYLAYEVLTELILFSKSAEHLECFKHLRSRFSNDVESLLCQEPQSVQLLSPRIHLPIWRVRFLLVSGVLLRDCHLCSLANYDPQWPLGLQTNPSLAFFVHHYVKEDYRVRKLIFDERPKEWPPNNLCSLLTGLFWSSNFIFTRSCSSSEQPLVQSCCLSDQQLCDIIDFLLNMLHDSPKPDCDSDEIILRQLSALRFELQYFRAQRLPQSISTVSGVPICSDLRQFLSTTWDQLVLALSGSLPSVDLRGLMCFFKILLNYATIRERLQDDQICQFLSILQRVPLSLHGKPITNGQIGDVCRPFVCANESNRVIDNEGTGRSTSPFKHIRLMHLNHLELLGSLFRFASKVGDSELIIQLQTALTNKTSQVSCGDTVESVEWYCTLVKVIRRAFFSISPVEFCATEEAYAVFVSFLVDTLREALRSRLGRGSSLPNVVHLIYLMKSYCELTDCVCLLVERVKSKQLDRRWPVIGCHLDQLCKTVWAVCTSRYSGLLVGLQFFAGECLHAWIKLRALGMTDETSTPHHCLSSLLRHSAPAVVLRFTDFLQSLVSKLKSPEWNRKHASAVLQLIDCVLRLLNVNRLRTESLEDMTADAASDSSSDQFALCLCSYQLLLTCLVRLPDLPPATGTIDGATKNTSLGRPRVEYTAELCAQLAKCISQSSTSVYRIHCASVYTDLSSLDQNPVYLVQIIENNLRSIAFHHPNVGCDKGRLCSVTSLLYRCLASLAALCGRSVALRVSSNPNMPDTEDMQATKELLSSTVNFPSLVEQLIELGTVLAPKLDISGTHSSLIFPPCMQFASWIALSDLIAQCVFDTNFPQPCPVQLKDFVFWRLTVGHLALLSAELEAESLHVLEVLSSLKRFLTVSQFHVDPNRDIQMESSMHHSLVAHLVWTAIMCFQHPESTSSWTVSVRKQVSDLLTLLVNQERFQKAICGLPSFPRSDRITQGFVAEALYKEMDSYFAPFQTELEIVCSCPRTSLVQEVMLLTRYFDPAGFRRSAMACRFQGPTLMGLERRLSDFLALYPCSIDELESRMSQCDRVNCPKVKEESVETDLISVATLLMEQLQDLFQPVLNSHLPLDKPSHMNAVDSVTLEVGLLCLASLQCFVSTCSIPAYPPIRETSNPIAYDDLDPQILRLWRCLICLGQSAANCTSSEALVSAQVLHDVSHRCGHTVTSLLVSIEKNEKFSADTSLRCILWPYLAPVDRENDQTVLDTEKSQTHQRVASMESENQLIAEWNEVLLNSMSHARLPSDRRIYMSDLILWWMNLPVISNPVCLCLKPALKKSTILYHDIFPWLVITSITQDSKFGRDSTFSFPQALTRCVQLGMLNEKVDISFKHLLLDALMSVHYWEQWKTQQCNKNLAATGVPVRNWLHSAQCAITLCRPNDARLCFELAWLHQRCSSDWFTTTQEARGIWLELSRLSCDLPGLQVAQIEFISSDNNLDSNTSSTKLKPLSLIDQAKLAANELFGDWGRLLVYHDRLLQTSRSCSLNLQVIRCLNQMGARNLLTRLVFNDFDQATSFGPCGAQSTREPGSNRKDMLEVQEMRVAIAWRLGQWKSHETSNTGGSRSFAALREVGRVSIPSRNWSECGPQTVFYWLCHAADHADWPHVCTILSQQRSLLIGQSHPTATMGTPVGLVDILTWSQQFACLTAMHHMCSQIVRLHQSNGCSSTVTNMVLPMLYQVVQYATFFSTELPLTKRDELFRRQLLCDVTQTLEPLATVSLHLIASVLYQSSQNTGEKKIPFVECARLFGLVQLIRLRSINFAVNTGAVQQADDLLVDAARARGLTDLVNLVSSAELDIPRVTQCWCQLKKAELSSLIERFRGEYCVATSHLQIALRDVEKALVGIPENCPTSLKQGLVRHYLHGVTILCDWLFESRTKSAADLLTNFLEPALQMAKGLSVGVDTNAWASLARFADAQFTALDSYLSSTEFAARRQLLIEAQNDVTCLTDLGEKSRLLRMLQRQSTIELEEMETIQSDADRYLRLTVDSYAHCLSSSDVYDLELMKRIIDEHPHHAAFSLLFLVNAKLDNVYNPQPPSHLTSVPPGSVTSRTRVGKRGSVVHPALTSKVQSGSEENGRILAARRLFDQLSQGRQGNLLRQMQLLAEAYVEWANADVEKYRNRSGITGYHFPHMQTERFIRKPVS</sequence>
<dbReference type="GO" id="GO:0004674">
    <property type="term" value="F:protein serine/threonine kinase activity"/>
    <property type="evidence" value="ECO:0007669"/>
    <property type="project" value="InterPro"/>
</dbReference>
<evidence type="ECO:0000313" key="3">
    <source>
        <dbReference type="Proteomes" id="UP000728185"/>
    </source>
</evidence>
<proteinExistence type="predicted"/>
<name>A0A8E0RV27_9TREM</name>
<dbReference type="OrthoDB" id="381190at2759"/>
<dbReference type="InterPro" id="IPR038980">
    <property type="entry name" value="ATM_plant"/>
</dbReference>
<reference evidence="2" key="1">
    <citation type="submission" date="2019-05" db="EMBL/GenBank/DDBJ databases">
        <title>Annotation for the trematode Fasciolopsis buski.</title>
        <authorList>
            <person name="Choi Y.-J."/>
        </authorList>
    </citation>
    <scope>NUCLEOTIDE SEQUENCE</scope>
    <source>
        <strain evidence="2">HT</strain>
        <tissue evidence="2">Whole worm</tissue>
    </source>
</reference>
<accession>A0A8E0RV27</accession>
<dbReference type="EMBL" id="LUCM01005648">
    <property type="protein sequence ID" value="KAA0192502.1"/>
    <property type="molecule type" value="Genomic_DNA"/>
</dbReference>
<comment type="caution">
    <text evidence="2">The sequence shown here is derived from an EMBL/GenBank/DDBJ whole genome shotgun (WGS) entry which is preliminary data.</text>
</comment>
<evidence type="ECO:0000313" key="2">
    <source>
        <dbReference type="EMBL" id="KAA0192502.1"/>
    </source>
</evidence>
<dbReference type="GO" id="GO:0006974">
    <property type="term" value="P:DNA damage response"/>
    <property type="evidence" value="ECO:0007669"/>
    <property type="project" value="InterPro"/>
</dbReference>
<organism evidence="2 3">
    <name type="scientific">Fasciolopsis buskii</name>
    <dbReference type="NCBI Taxonomy" id="27845"/>
    <lineage>
        <taxon>Eukaryota</taxon>
        <taxon>Metazoa</taxon>
        <taxon>Spiralia</taxon>
        <taxon>Lophotrochozoa</taxon>
        <taxon>Platyhelminthes</taxon>
        <taxon>Trematoda</taxon>
        <taxon>Digenea</taxon>
        <taxon>Plagiorchiida</taxon>
        <taxon>Echinostomata</taxon>
        <taxon>Echinostomatoidea</taxon>
        <taxon>Fasciolidae</taxon>
        <taxon>Fasciolopsis</taxon>
    </lineage>
</organism>
<dbReference type="Proteomes" id="UP000728185">
    <property type="component" value="Unassembled WGS sequence"/>
</dbReference>
<evidence type="ECO:0000256" key="1">
    <source>
        <dbReference type="SAM" id="MobiDB-lite"/>
    </source>
</evidence>
<dbReference type="PANTHER" id="PTHR37079:SF4">
    <property type="entry name" value="SERINE_THREONINE-PROTEIN KINASE ATM"/>
    <property type="match status" value="1"/>
</dbReference>
<feature type="region of interest" description="Disordered" evidence="1">
    <location>
        <begin position="2364"/>
        <end position="2385"/>
    </location>
</feature>
<feature type="non-terminal residue" evidence="2">
    <location>
        <position position="1"/>
    </location>
</feature>
<keyword evidence="3" id="KW-1185">Reference proteome</keyword>